<dbReference type="SUPFAM" id="SSF56112">
    <property type="entry name" value="Protein kinase-like (PK-like)"/>
    <property type="match status" value="1"/>
</dbReference>
<sequence>MGCLFNFCKKRTKRQQSFSHHGEDLSGNTSIKKYTYKEIVRSTDNFSPSNKIGEGGFGSVYKGKLRNGTIVAVKVLSTESKQGAKEFQNELMSISDISHDNLVKLYGYCVDRDQRILVYNYHENNSLAKTLLGSGRSNIQFNWRTRVKICHGIARGLAYLHHSVVPHIVHRDIKASNILLDTDLTPKISDFGLAKLLPPYATHISTRVAGTLGYLAPEYAIRGQVTRKSDVYSFGVLLLEIVSGRSNTNTILPYEDQILLEKFPEITNGVLLLQTWIYYEQGGLEKIVDSSLGDDLDLAEACRFLKIGLLCTQDVTRKRPDMSKVVAMLSGELDVDLEKISKPAMISDFMDLKIRSMRKGNDIATSSNFLSSIMAHSSPMLSNETTQASMSFTEASDRE</sequence>
<dbReference type="InterPro" id="IPR017441">
    <property type="entry name" value="Protein_kinase_ATP_BS"/>
</dbReference>
<keyword evidence="3 6" id="KW-0547">Nucleotide-binding</keyword>
<dbReference type="Proteomes" id="UP000324897">
    <property type="component" value="Chromosome 1"/>
</dbReference>
<dbReference type="InterPro" id="IPR001245">
    <property type="entry name" value="Ser-Thr/Tyr_kinase_cat_dom"/>
</dbReference>
<dbReference type="FunFam" id="3.30.200.20:FF:000421">
    <property type="entry name" value="Serine/threonine-protein kinase receptor"/>
    <property type="match status" value="1"/>
</dbReference>
<dbReference type="InterPro" id="IPR000719">
    <property type="entry name" value="Prot_kinase_dom"/>
</dbReference>
<dbReference type="PROSITE" id="PS00107">
    <property type="entry name" value="PROTEIN_KINASE_ATP"/>
    <property type="match status" value="1"/>
</dbReference>
<dbReference type="PROSITE" id="PS00108">
    <property type="entry name" value="PROTEIN_KINASE_ST"/>
    <property type="match status" value="1"/>
</dbReference>
<keyword evidence="5 6" id="KW-0067">ATP-binding</keyword>
<dbReference type="CDD" id="cd14066">
    <property type="entry name" value="STKc_IRAK"/>
    <property type="match status" value="1"/>
</dbReference>
<comment type="caution">
    <text evidence="10">The sequence shown here is derived from an EMBL/GenBank/DDBJ whole genome shotgun (WGS) entry which is preliminary data.</text>
</comment>
<dbReference type="GO" id="GO:0004674">
    <property type="term" value="F:protein serine/threonine kinase activity"/>
    <property type="evidence" value="ECO:0007669"/>
    <property type="project" value="UniProtKB-KW"/>
</dbReference>
<evidence type="ECO:0000256" key="5">
    <source>
        <dbReference type="ARBA" id="ARBA00022840"/>
    </source>
</evidence>
<dbReference type="OrthoDB" id="4062651at2759"/>
<dbReference type="AlphaFoldDB" id="A0A5J9V9G6"/>
<keyword evidence="4" id="KW-0418">Kinase</keyword>
<dbReference type="GO" id="GO:0005524">
    <property type="term" value="F:ATP binding"/>
    <property type="evidence" value="ECO:0007669"/>
    <property type="project" value="UniProtKB-UniRule"/>
</dbReference>
<dbReference type="PANTHER" id="PTHR47973">
    <property type="entry name" value="CYSTEINE-RICH RECEPTOR-LIKE PROTEIN KINASE 3"/>
    <property type="match status" value="1"/>
</dbReference>
<evidence type="ECO:0000256" key="2">
    <source>
        <dbReference type="ARBA" id="ARBA00022679"/>
    </source>
</evidence>
<feature type="domain" description="Protein kinase" evidence="9">
    <location>
        <begin position="46"/>
        <end position="333"/>
    </location>
</feature>
<name>A0A5J9V9G6_9POAL</name>
<feature type="region of interest" description="Disordered" evidence="8">
    <location>
        <begin position="380"/>
        <end position="399"/>
    </location>
</feature>
<dbReference type="InterPro" id="IPR008271">
    <property type="entry name" value="Ser/Thr_kinase_AS"/>
</dbReference>
<evidence type="ECO:0000256" key="1">
    <source>
        <dbReference type="ARBA" id="ARBA00022527"/>
    </source>
</evidence>
<protein>
    <recommendedName>
        <fullName evidence="9">Protein kinase domain-containing protein</fullName>
    </recommendedName>
</protein>
<dbReference type="Pfam" id="PF07714">
    <property type="entry name" value="PK_Tyr_Ser-Thr"/>
    <property type="match status" value="1"/>
</dbReference>
<evidence type="ECO:0000256" key="6">
    <source>
        <dbReference type="PROSITE-ProRule" id="PRU10141"/>
    </source>
</evidence>
<evidence type="ECO:0000256" key="8">
    <source>
        <dbReference type="SAM" id="MobiDB-lite"/>
    </source>
</evidence>
<feature type="binding site" evidence="6">
    <location>
        <position position="74"/>
    </location>
    <ligand>
        <name>ATP</name>
        <dbReference type="ChEBI" id="CHEBI:30616"/>
    </ligand>
</feature>
<dbReference type="FunFam" id="1.10.510.10:FF:000368">
    <property type="entry name" value="cold-responsive protein kinase 1"/>
    <property type="match status" value="1"/>
</dbReference>
<dbReference type="EMBL" id="RWGY01000011">
    <property type="protein sequence ID" value="TVU32693.1"/>
    <property type="molecule type" value="Genomic_DNA"/>
</dbReference>
<dbReference type="SMART" id="SM00220">
    <property type="entry name" value="S_TKc"/>
    <property type="match status" value="1"/>
</dbReference>
<keyword evidence="11" id="KW-1185">Reference proteome</keyword>
<evidence type="ECO:0000313" key="11">
    <source>
        <dbReference type="Proteomes" id="UP000324897"/>
    </source>
</evidence>
<dbReference type="InterPro" id="IPR011009">
    <property type="entry name" value="Kinase-like_dom_sf"/>
</dbReference>
<dbReference type="PROSITE" id="PS50011">
    <property type="entry name" value="PROTEIN_KINASE_DOM"/>
    <property type="match status" value="1"/>
</dbReference>
<evidence type="ECO:0000256" key="7">
    <source>
        <dbReference type="RuleBase" id="RU000304"/>
    </source>
</evidence>
<accession>A0A5J9V9G6</accession>
<evidence type="ECO:0000256" key="4">
    <source>
        <dbReference type="ARBA" id="ARBA00022777"/>
    </source>
</evidence>
<evidence type="ECO:0000313" key="10">
    <source>
        <dbReference type="EMBL" id="TVU32693.1"/>
    </source>
</evidence>
<reference evidence="10 11" key="1">
    <citation type="journal article" date="2019" name="Sci. Rep.">
        <title>A high-quality genome of Eragrostis curvula grass provides insights into Poaceae evolution and supports new strategies to enhance forage quality.</title>
        <authorList>
            <person name="Carballo J."/>
            <person name="Santos B.A.C.M."/>
            <person name="Zappacosta D."/>
            <person name="Garbus I."/>
            <person name="Selva J.P."/>
            <person name="Gallo C.A."/>
            <person name="Diaz A."/>
            <person name="Albertini E."/>
            <person name="Caccamo M."/>
            <person name="Echenique V."/>
        </authorList>
    </citation>
    <scope>NUCLEOTIDE SEQUENCE [LARGE SCALE GENOMIC DNA]</scope>
    <source>
        <strain evidence="11">cv. Victoria</strain>
        <tissue evidence="10">Leaf</tissue>
    </source>
</reference>
<keyword evidence="2" id="KW-0808">Transferase</keyword>
<dbReference type="Gene3D" id="3.30.200.20">
    <property type="entry name" value="Phosphorylase Kinase, domain 1"/>
    <property type="match status" value="1"/>
</dbReference>
<keyword evidence="1 7" id="KW-0723">Serine/threonine-protein kinase</keyword>
<dbReference type="Gramene" id="TVU32693">
    <property type="protein sequence ID" value="TVU32693"/>
    <property type="gene ID" value="EJB05_24437"/>
</dbReference>
<organism evidence="10 11">
    <name type="scientific">Eragrostis curvula</name>
    <name type="common">weeping love grass</name>
    <dbReference type="NCBI Taxonomy" id="38414"/>
    <lineage>
        <taxon>Eukaryota</taxon>
        <taxon>Viridiplantae</taxon>
        <taxon>Streptophyta</taxon>
        <taxon>Embryophyta</taxon>
        <taxon>Tracheophyta</taxon>
        <taxon>Spermatophyta</taxon>
        <taxon>Magnoliopsida</taxon>
        <taxon>Liliopsida</taxon>
        <taxon>Poales</taxon>
        <taxon>Poaceae</taxon>
        <taxon>PACMAD clade</taxon>
        <taxon>Chloridoideae</taxon>
        <taxon>Eragrostideae</taxon>
        <taxon>Eragrostidinae</taxon>
        <taxon>Eragrostis</taxon>
    </lineage>
</organism>
<comment type="similarity">
    <text evidence="7">Belongs to the protein kinase superfamily.</text>
</comment>
<evidence type="ECO:0000259" key="9">
    <source>
        <dbReference type="PROSITE" id="PS50011"/>
    </source>
</evidence>
<evidence type="ECO:0000256" key="3">
    <source>
        <dbReference type="ARBA" id="ARBA00022741"/>
    </source>
</evidence>
<dbReference type="Gene3D" id="1.10.510.10">
    <property type="entry name" value="Transferase(Phosphotransferase) domain 1"/>
    <property type="match status" value="1"/>
</dbReference>
<gene>
    <name evidence="10" type="ORF">EJB05_24437</name>
</gene>
<proteinExistence type="inferred from homology"/>
<dbReference type="InterPro" id="IPR052059">
    <property type="entry name" value="CR_Ser/Thr_kinase"/>
</dbReference>